<dbReference type="PANTHER" id="PTHR19846">
    <property type="entry name" value="WD40 REPEAT PROTEIN"/>
    <property type="match status" value="1"/>
</dbReference>
<feature type="domain" description="NACHT" evidence="5">
    <location>
        <begin position="389"/>
        <end position="611"/>
    </location>
</feature>
<protein>
    <recommendedName>
        <fullName evidence="5">NACHT domain-containing protein</fullName>
    </recommendedName>
</protein>
<dbReference type="PANTHER" id="PTHR19846:SF0">
    <property type="entry name" value="PRE-MRNA PROCESSING FACTOR 4"/>
    <property type="match status" value="1"/>
</dbReference>
<dbReference type="EMBL" id="JAGHQL010000060">
    <property type="protein sequence ID" value="KAH0542120.1"/>
    <property type="molecule type" value="Genomic_DNA"/>
</dbReference>
<dbReference type="Gene3D" id="3.40.50.1820">
    <property type="entry name" value="alpha/beta hydrolase"/>
    <property type="match status" value="1"/>
</dbReference>
<evidence type="ECO:0000256" key="3">
    <source>
        <dbReference type="PROSITE-ProRule" id="PRU00221"/>
    </source>
</evidence>
<dbReference type="InterPro" id="IPR056884">
    <property type="entry name" value="NPHP3-like_N"/>
</dbReference>
<dbReference type="Pfam" id="PF00400">
    <property type="entry name" value="WD40"/>
    <property type="match status" value="5"/>
</dbReference>
<feature type="repeat" description="WD" evidence="3">
    <location>
        <begin position="1047"/>
        <end position="1088"/>
    </location>
</feature>
<dbReference type="GO" id="GO:0017070">
    <property type="term" value="F:U6 snRNA binding"/>
    <property type="evidence" value="ECO:0007669"/>
    <property type="project" value="TreeGrafter"/>
</dbReference>
<keyword evidence="2" id="KW-0677">Repeat</keyword>
<dbReference type="GO" id="GO:0000398">
    <property type="term" value="P:mRNA splicing, via spliceosome"/>
    <property type="evidence" value="ECO:0007669"/>
    <property type="project" value="TreeGrafter"/>
</dbReference>
<feature type="region of interest" description="Disordered" evidence="4">
    <location>
        <begin position="1"/>
        <end position="55"/>
    </location>
</feature>
<evidence type="ECO:0000259" key="5">
    <source>
        <dbReference type="PROSITE" id="PS50837"/>
    </source>
</evidence>
<dbReference type="Gene3D" id="3.40.50.300">
    <property type="entry name" value="P-loop containing nucleotide triphosphate hydrolases"/>
    <property type="match status" value="1"/>
</dbReference>
<dbReference type="PROSITE" id="PS50294">
    <property type="entry name" value="WD_REPEATS_REGION"/>
    <property type="match status" value="9"/>
</dbReference>
<feature type="repeat" description="WD" evidence="3">
    <location>
        <begin position="1257"/>
        <end position="1298"/>
    </location>
</feature>
<feature type="repeat" description="WD" evidence="3">
    <location>
        <begin position="1089"/>
        <end position="1130"/>
    </location>
</feature>
<feature type="repeat" description="WD" evidence="3">
    <location>
        <begin position="1173"/>
        <end position="1214"/>
    </location>
</feature>
<dbReference type="OrthoDB" id="538223at2759"/>
<feature type="repeat" description="WD" evidence="3">
    <location>
        <begin position="1005"/>
        <end position="1046"/>
    </location>
</feature>
<dbReference type="InterPro" id="IPR020472">
    <property type="entry name" value="WD40_PAC1"/>
</dbReference>
<evidence type="ECO:0000256" key="2">
    <source>
        <dbReference type="ARBA" id="ARBA00022737"/>
    </source>
</evidence>
<dbReference type="InterPro" id="IPR027417">
    <property type="entry name" value="P-loop_NTPase"/>
</dbReference>
<dbReference type="SUPFAM" id="SSF52540">
    <property type="entry name" value="P-loop containing nucleoside triphosphate hydrolases"/>
    <property type="match status" value="1"/>
</dbReference>
<keyword evidence="7" id="KW-1185">Reference proteome</keyword>
<reference evidence="6" key="1">
    <citation type="submission" date="2021-03" db="EMBL/GenBank/DDBJ databases">
        <title>Comparative genomics and phylogenomic investigation of the class Geoglossomycetes provide insights into ecological specialization and systematics.</title>
        <authorList>
            <person name="Melie T."/>
            <person name="Pirro S."/>
            <person name="Miller A.N."/>
            <person name="Quandt A."/>
        </authorList>
    </citation>
    <scope>NUCLEOTIDE SEQUENCE</scope>
    <source>
        <strain evidence="6">GBOQ0MN5Z8</strain>
    </source>
</reference>
<organism evidence="6 7">
    <name type="scientific">Glutinoglossum americanum</name>
    <dbReference type="NCBI Taxonomy" id="1670608"/>
    <lineage>
        <taxon>Eukaryota</taxon>
        <taxon>Fungi</taxon>
        <taxon>Dikarya</taxon>
        <taxon>Ascomycota</taxon>
        <taxon>Pezizomycotina</taxon>
        <taxon>Geoglossomycetes</taxon>
        <taxon>Geoglossales</taxon>
        <taxon>Geoglossaceae</taxon>
        <taxon>Glutinoglossum</taxon>
    </lineage>
</organism>
<sequence>MEKLKGFFSSRRTTDNLLRSDQSRERSSNSTLPDPPRSRPETKHSRPSSESPVPVSSLDGVEVLYDCSEAMIDICFVHGLTGSRDSTWTAHGQSTPWPKTLLPLKLSEARILTYGYDAYIVQKSVASANRLIDHATNLLNDLTTNRACCNASSRPLIFVTHSLGGLVCKEAILLSRNNPDTHLQDIFDNIKGIIFMGTPHRGAWMAKWANIPASALGLVKSTNKSLLKILETDDQFLESIQARFWAMIRELRESGRHLEVTCFFEELSLPAVGKVVSKESATLEGYNLISIYANHRDMVKFDSAEDNGFTRLLGELTRWKKQVRAATSDDNPYEMDDKDCQCLEDLRVTDPRDDKTRIEKRKGDLLEDSYRWILENLDFRQWYDDQQSRLLWIKGDPGKGKTMLLCGIIDELKKSTAKIGLLSFFFFEGTDMRINNATAVLRGLVYLLVDQQPSLIQYLRKKYDHAGKALFKDVNAWVALSGIFADILQSPSLKSAYLIIDALDECQTEDLPQLLDFIVQMSSASSRVKWIVSSRNWRSIEERLETAGQKVSLCLELNAGSISTAVSTYIRHKVLRLAQIKKYSNKIRDDVGSYLSSNANDTFLWVALVCQNLEKIPHWDTPTRLNEFPAGLDPLYKRMVEQVCNSDYANLYKRILAIVTLVYRPITLKELASFVRVLESSSNDLEFLEETIGLYGSFLTVRERTVYFVHHSAKDFLLGEASDIIFPSGIQEVHHTIFSKSLQVMSITLQHDVYGLRAPGFPIDQVEQPDPDPLAAADYPCVYWVDHLCDWDSGKSTKRGNDLQDGGATDEFLRQKYLYWLEGLSLRRSISEGVLSIAKLENLLQGKAEASQLINLVRDAHRFIRYHKWVIEKTPLQVYISALVFSPAHCLMRELFKQEEPGWIAIKPAMQDDWSSCLQTLEGHSKPVNSVAFSHGDKQLVSASDDGTIKIWDTASGKCLQTLEGHSEPVRSVTFSHDDKQLASASDDGTIKIWDTTSGKYLLTLEGHSGPVNSVAFSHDDKQLASASSDRTIKIWDTASGKCLQTLEGHSGPVRSVAFSHDDKQLASASSDRTIKIWDTASGKCLQTLEGHSDWVNSVAFSHNDKQLASASHDRTIKIWDTTSGKYLQTLEGHSNWVSSVTFSHDDKQLASASDDRTIKIWDTTSGKYLQTLEGHSNWVSSVTFSHDDKQLASASSDRTIKIWDTTSGKYLQTLEGHSNWVSSVTFSHDDKQLASASSDRTIKIWDTTSGKYLQTLEGHSEPVRSVAFSHGDKQLASASSDRTIKIWDTTSGKYLQTLEGHSEPV</sequence>
<feature type="repeat" description="WD" evidence="3">
    <location>
        <begin position="1131"/>
        <end position="1172"/>
    </location>
</feature>
<feature type="repeat" description="WD" evidence="3">
    <location>
        <begin position="921"/>
        <end position="962"/>
    </location>
</feature>
<dbReference type="InterPro" id="IPR036322">
    <property type="entry name" value="WD40_repeat_dom_sf"/>
</dbReference>
<proteinExistence type="predicted"/>
<dbReference type="PROSITE" id="PS50082">
    <property type="entry name" value="WD_REPEATS_2"/>
    <property type="match status" value="9"/>
</dbReference>
<dbReference type="InterPro" id="IPR019775">
    <property type="entry name" value="WD40_repeat_CS"/>
</dbReference>
<evidence type="ECO:0000256" key="1">
    <source>
        <dbReference type="ARBA" id="ARBA00022574"/>
    </source>
</evidence>
<dbReference type="GO" id="GO:0030621">
    <property type="term" value="F:U4 snRNA binding"/>
    <property type="evidence" value="ECO:0007669"/>
    <property type="project" value="TreeGrafter"/>
</dbReference>
<dbReference type="InterPro" id="IPR029058">
    <property type="entry name" value="AB_hydrolase_fold"/>
</dbReference>
<dbReference type="Pfam" id="PF24883">
    <property type="entry name" value="NPHP3_N"/>
    <property type="match status" value="1"/>
</dbReference>
<dbReference type="Gene3D" id="2.130.10.10">
    <property type="entry name" value="YVTN repeat-like/Quinoprotein amine dehydrogenase"/>
    <property type="match status" value="5"/>
</dbReference>
<dbReference type="PRINTS" id="PR00320">
    <property type="entry name" value="GPROTEINBRPT"/>
</dbReference>
<dbReference type="InterPro" id="IPR015943">
    <property type="entry name" value="WD40/YVTN_repeat-like_dom_sf"/>
</dbReference>
<gene>
    <name evidence="6" type="ORF">FGG08_003420</name>
</gene>
<dbReference type="GO" id="GO:0046540">
    <property type="term" value="C:U4/U6 x U5 tri-snRNP complex"/>
    <property type="evidence" value="ECO:0007669"/>
    <property type="project" value="TreeGrafter"/>
</dbReference>
<dbReference type="Pfam" id="PF25173">
    <property type="entry name" value="Beta-prop_WDR3_1st"/>
    <property type="match status" value="1"/>
</dbReference>
<dbReference type="SMART" id="SM00320">
    <property type="entry name" value="WD40"/>
    <property type="match status" value="9"/>
</dbReference>
<comment type="caution">
    <text evidence="6">The sequence shown here is derived from an EMBL/GenBank/DDBJ whole genome shotgun (WGS) entry which is preliminary data.</text>
</comment>
<feature type="repeat" description="WD" evidence="3">
    <location>
        <begin position="1215"/>
        <end position="1256"/>
    </location>
</feature>
<evidence type="ECO:0000256" key="4">
    <source>
        <dbReference type="SAM" id="MobiDB-lite"/>
    </source>
</evidence>
<keyword evidence="1 3" id="KW-0853">WD repeat</keyword>
<dbReference type="SUPFAM" id="SSF50978">
    <property type="entry name" value="WD40 repeat-like"/>
    <property type="match status" value="2"/>
</dbReference>
<dbReference type="Proteomes" id="UP000698800">
    <property type="component" value="Unassembled WGS sequence"/>
</dbReference>
<dbReference type="InterPro" id="IPR007111">
    <property type="entry name" value="NACHT_NTPase"/>
</dbReference>
<evidence type="ECO:0000313" key="6">
    <source>
        <dbReference type="EMBL" id="KAH0542120.1"/>
    </source>
</evidence>
<name>A0A9P8IB08_9PEZI</name>
<dbReference type="InterPro" id="IPR001680">
    <property type="entry name" value="WD40_rpt"/>
</dbReference>
<evidence type="ECO:0000313" key="7">
    <source>
        <dbReference type="Proteomes" id="UP000698800"/>
    </source>
</evidence>
<dbReference type="CDD" id="cd00200">
    <property type="entry name" value="WD40"/>
    <property type="match status" value="1"/>
</dbReference>
<dbReference type="FunFam" id="3.40.50.300:FF:001638">
    <property type="entry name" value="NACHT and WD40 domain protein"/>
    <property type="match status" value="1"/>
</dbReference>
<dbReference type="PROSITE" id="PS00678">
    <property type="entry name" value="WD_REPEATS_1"/>
    <property type="match status" value="9"/>
</dbReference>
<accession>A0A9P8IB08</accession>
<dbReference type="PROSITE" id="PS50837">
    <property type="entry name" value="NACHT"/>
    <property type="match status" value="1"/>
</dbReference>
<feature type="non-terminal residue" evidence="6">
    <location>
        <position position="1"/>
    </location>
</feature>
<dbReference type="SUPFAM" id="SSF53474">
    <property type="entry name" value="alpha/beta-Hydrolases"/>
    <property type="match status" value="1"/>
</dbReference>
<feature type="repeat" description="WD" evidence="3">
    <location>
        <begin position="963"/>
        <end position="1004"/>
    </location>
</feature>